<feature type="compositionally biased region" description="Basic and acidic residues" evidence="1">
    <location>
        <begin position="173"/>
        <end position="187"/>
    </location>
</feature>
<gene>
    <name evidence="2" type="ORF">RDB_LOCUS199554</name>
</gene>
<feature type="compositionally biased region" description="Polar residues" evidence="1">
    <location>
        <begin position="189"/>
        <end position="198"/>
    </location>
</feature>
<name>A0A8H3DRC7_9AGAM</name>
<organism evidence="2 3">
    <name type="scientific">Rhizoctonia solani</name>
    <dbReference type="NCBI Taxonomy" id="456999"/>
    <lineage>
        <taxon>Eukaryota</taxon>
        <taxon>Fungi</taxon>
        <taxon>Dikarya</taxon>
        <taxon>Basidiomycota</taxon>
        <taxon>Agaricomycotina</taxon>
        <taxon>Agaricomycetes</taxon>
        <taxon>Cantharellales</taxon>
        <taxon>Ceratobasidiaceae</taxon>
        <taxon>Rhizoctonia</taxon>
    </lineage>
</organism>
<dbReference type="EMBL" id="CAJMWT010010417">
    <property type="protein sequence ID" value="CAE6542058.1"/>
    <property type="molecule type" value="Genomic_DNA"/>
</dbReference>
<comment type="caution">
    <text evidence="2">The sequence shown here is derived from an EMBL/GenBank/DDBJ whole genome shotgun (WGS) entry which is preliminary data.</text>
</comment>
<accession>A0A8H3DRC7</accession>
<reference evidence="2" key="1">
    <citation type="submission" date="2021-01" db="EMBL/GenBank/DDBJ databases">
        <authorList>
            <person name="Kaushik A."/>
        </authorList>
    </citation>
    <scope>NUCLEOTIDE SEQUENCE</scope>
    <source>
        <strain evidence="2">AG2-2IIIB</strain>
    </source>
</reference>
<evidence type="ECO:0000313" key="3">
    <source>
        <dbReference type="Proteomes" id="UP000663843"/>
    </source>
</evidence>
<sequence length="568" mass="64332">MWIRSRFLNRFSPSSQTSFAIYLTADFAQVTSLQNLVARFEGRIDEVNKDLEEIHAVEEAQAQARENLRKKAHRISLAHQHSKESHPGITQPALQPHPPAGSQPFAFHYVGPPEPTDTAMDVPPKNLKRRRQGGDVGNSSNPVREHREQAVLSGGKQRKNGSSISSFYSEPSSPKEKGIAKSPERRSRSTATAKSVAQESDDLNDDDDYGSDTETVEALYESKRAPKDETITQVMTLLNVLVEKVNNLLENVPPTLTTVPKNVHPVVAQHLVASGQRRPPVPKDNFMPWNQNENDNRPACPVKRPVERVAALAYVRVAFATCLGRKSKKDPLPPGPPDGVAAPTRQEFWVRWLEPFNSDFNTAACGIVTRQIMEDFPTLFTENCFEDLFKMVAAHMKYNILLYRRQHLPAGDISEAKRLAAASSNWRRHTIFQKRIYITSTVKALRRHRRLLNDLGIDGTSSDEEDPQTPGLYKVKRIKQLSSSVVQLKQKLDDAYEALVKVPNRKGSRGRKQVRTAESSSRKFRIKGLPVNCVNRIWYNRLSSVQKDVFRFADYEYDFKFPDEILKM</sequence>
<proteinExistence type="predicted"/>
<feature type="region of interest" description="Disordered" evidence="1">
    <location>
        <begin position="75"/>
        <end position="213"/>
    </location>
</feature>
<evidence type="ECO:0000256" key="1">
    <source>
        <dbReference type="SAM" id="MobiDB-lite"/>
    </source>
</evidence>
<protein>
    <submittedName>
        <fullName evidence="2">Uncharacterized protein</fullName>
    </submittedName>
</protein>
<dbReference type="AlphaFoldDB" id="A0A8H3DRC7"/>
<feature type="compositionally biased region" description="Low complexity" evidence="1">
    <location>
        <begin position="162"/>
        <end position="172"/>
    </location>
</feature>
<evidence type="ECO:0000313" key="2">
    <source>
        <dbReference type="EMBL" id="CAE6542058.1"/>
    </source>
</evidence>
<dbReference type="Proteomes" id="UP000663843">
    <property type="component" value="Unassembled WGS sequence"/>
</dbReference>
<feature type="compositionally biased region" description="Acidic residues" evidence="1">
    <location>
        <begin position="199"/>
        <end position="213"/>
    </location>
</feature>